<feature type="domain" description="F-box" evidence="1">
    <location>
        <begin position="20"/>
        <end position="72"/>
    </location>
</feature>
<dbReference type="CDD" id="cd09917">
    <property type="entry name" value="F-box_SF"/>
    <property type="match status" value="1"/>
</dbReference>
<dbReference type="PROSITE" id="PS50181">
    <property type="entry name" value="FBOX"/>
    <property type="match status" value="1"/>
</dbReference>
<gene>
    <name evidence="2" type="ORF">Mgra_00010152</name>
</gene>
<dbReference type="Pfam" id="PF00646">
    <property type="entry name" value="F-box"/>
    <property type="match status" value="1"/>
</dbReference>
<evidence type="ECO:0000313" key="2">
    <source>
        <dbReference type="EMBL" id="KAF7623560.1"/>
    </source>
</evidence>
<evidence type="ECO:0000313" key="3">
    <source>
        <dbReference type="Proteomes" id="UP000605970"/>
    </source>
</evidence>
<dbReference type="Proteomes" id="UP000605970">
    <property type="component" value="Unassembled WGS sequence"/>
</dbReference>
<reference evidence="2" key="1">
    <citation type="journal article" date="2020" name="Ecol. Evol.">
        <title>Genome structure and content of the rice root-knot nematode (Meloidogyne graminicola).</title>
        <authorList>
            <person name="Phan N.T."/>
            <person name="Danchin E.G.J."/>
            <person name="Klopp C."/>
            <person name="Perfus-Barbeoch L."/>
            <person name="Kozlowski D.K."/>
            <person name="Koutsovoulos G.D."/>
            <person name="Lopez-Roques C."/>
            <person name="Bouchez O."/>
            <person name="Zahm M."/>
            <person name="Besnard G."/>
            <person name="Bellafiore S."/>
        </authorList>
    </citation>
    <scope>NUCLEOTIDE SEQUENCE</scope>
    <source>
        <strain evidence="2">VN-18</strain>
    </source>
</reference>
<keyword evidence="3" id="KW-1185">Reference proteome</keyword>
<dbReference type="SMART" id="SM00256">
    <property type="entry name" value="FBOX"/>
    <property type="match status" value="1"/>
</dbReference>
<dbReference type="SUPFAM" id="SSF81383">
    <property type="entry name" value="F-box domain"/>
    <property type="match status" value="1"/>
</dbReference>
<proteinExistence type="predicted"/>
<dbReference type="EMBL" id="JABEBT010000229">
    <property type="protein sequence ID" value="KAF7623560.1"/>
    <property type="molecule type" value="Genomic_DNA"/>
</dbReference>
<comment type="caution">
    <text evidence="2">The sequence shown here is derived from an EMBL/GenBank/DDBJ whole genome shotgun (WGS) entry which is preliminary data.</text>
</comment>
<evidence type="ECO:0000259" key="1">
    <source>
        <dbReference type="PROSITE" id="PS50181"/>
    </source>
</evidence>
<sequence>MGNIFSTLFGVQIVNNKVEEKEIEELPIEVQFKILQYLSYEELFNMKQTNHYFYELINKHKNVLARKRFKYLFFAQTLVSEMLCTMRSLRERDLLKQNIESIDFALNRRRQKKWISALKKQISVLLTNNTSDNGNIMLMGSTIIFNDKGNIHIATAKNVTKVSCIQFRCENWPRSQLIVKGKEVKPYNNIKKYFEITNIHDSKMVFSILWLLNEDDNNLLKFIQIIYFTEIRDMFNSIIK</sequence>
<dbReference type="AlphaFoldDB" id="A0A8S9ZA65"/>
<name>A0A8S9ZA65_9BILA</name>
<dbReference type="Gene3D" id="1.20.1280.50">
    <property type="match status" value="1"/>
</dbReference>
<dbReference type="InterPro" id="IPR036047">
    <property type="entry name" value="F-box-like_dom_sf"/>
</dbReference>
<accession>A0A8S9ZA65</accession>
<protein>
    <submittedName>
        <fullName evidence="2">F-box domain-containing protein</fullName>
    </submittedName>
</protein>
<organism evidence="2 3">
    <name type="scientific">Meloidogyne graminicola</name>
    <dbReference type="NCBI Taxonomy" id="189291"/>
    <lineage>
        <taxon>Eukaryota</taxon>
        <taxon>Metazoa</taxon>
        <taxon>Ecdysozoa</taxon>
        <taxon>Nematoda</taxon>
        <taxon>Chromadorea</taxon>
        <taxon>Rhabditida</taxon>
        <taxon>Tylenchina</taxon>
        <taxon>Tylenchomorpha</taxon>
        <taxon>Tylenchoidea</taxon>
        <taxon>Meloidogynidae</taxon>
        <taxon>Meloidogyninae</taxon>
        <taxon>Meloidogyne</taxon>
    </lineage>
</organism>
<dbReference type="InterPro" id="IPR001810">
    <property type="entry name" value="F-box_dom"/>
</dbReference>